<evidence type="ECO:0000256" key="1">
    <source>
        <dbReference type="SAM" id="MobiDB-lite"/>
    </source>
</evidence>
<keyword evidence="2" id="KW-0812">Transmembrane</keyword>
<protein>
    <submittedName>
        <fullName evidence="3">Uncharacterized protein</fullName>
    </submittedName>
</protein>
<name>A0AA39KI48_MICHY</name>
<dbReference type="AlphaFoldDB" id="A0AA39KI48"/>
<comment type="caution">
    <text evidence="3">The sequence shown here is derived from an EMBL/GenBank/DDBJ whole genome shotgun (WGS) entry which is preliminary data.</text>
</comment>
<evidence type="ECO:0000313" key="4">
    <source>
        <dbReference type="Proteomes" id="UP001168972"/>
    </source>
</evidence>
<feature type="transmembrane region" description="Helical" evidence="2">
    <location>
        <begin position="275"/>
        <end position="292"/>
    </location>
</feature>
<evidence type="ECO:0000256" key="2">
    <source>
        <dbReference type="SAM" id="Phobius"/>
    </source>
</evidence>
<evidence type="ECO:0000313" key="3">
    <source>
        <dbReference type="EMBL" id="KAK0162416.1"/>
    </source>
</evidence>
<reference evidence="3" key="1">
    <citation type="journal article" date="2023" name="bioRxiv">
        <title>Scaffold-level genome assemblies of two parasitoid biocontrol wasps reveal the parthenogenesis mechanism and an associated novel virus.</title>
        <authorList>
            <person name="Inwood S."/>
            <person name="Skelly J."/>
            <person name="Guhlin J."/>
            <person name="Harrop T."/>
            <person name="Goldson S."/>
            <person name="Dearden P."/>
        </authorList>
    </citation>
    <scope>NUCLEOTIDE SEQUENCE</scope>
    <source>
        <strain evidence="3">Lincoln</strain>
        <tissue evidence="3">Whole body</tissue>
    </source>
</reference>
<keyword evidence="4" id="KW-1185">Reference proteome</keyword>
<sequence>MNYNENKCSDFENEYPPIDSSFLPTNASSDFLRADYATCTSSGPISDQYNVTNQSSKNYRRPRTCQTIINKIPMNHFRRSTVSCKDIARVASNISKQLQPSTLPMSTLHSSHWSKFKRTRRGKPENLYEPRKPNTELTHSNFNYSKKLHQKNMQQQRALSEIPTSHKDSKMQTLKDDKEKNFVDEEFSQSHQSDITRNDTDIKPEKIDIYYFDHGNSGYYLTTDIMPILLSDKCADKIDNAAIRFWAEIFGTIHIGITFMTAFLLQFLRFILRSIIRPLIVGVIQMIADYVFKPFLTIIYNGVIQPLLIFLYNIATSFRDLCEPIAEAMGYFFREFANLFRAIRLIEINPQSINKNHHHIPMDEQT</sequence>
<feature type="compositionally biased region" description="Polar residues" evidence="1">
    <location>
        <begin position="102"/>
        <end position="111"/>
    </location>
</feature>
<keyword evidence="2" id="KW-0472">Membrane</keyword>
<organism evidence="3 4">
    <name type="scientific">Microctonus hyperodae</name>
    <name type="common">Parasitoid wasp</name>
    <dbReference type="NCBI Taxonomy" id="165561"/>
    <lineage>
        <taxon>Eukaryota</taxon>
        <taxon>Metazoa</taxon>
        <taxon>Ecdysozoa</taxon>
        <taxon>Arthropoda</taxon>
        <taxon>Hexapoda</taxon>
        <taxon>Insecta</taxon>
        <taxon>Pterygota</taxon>
        <taxon>Neoptera</taxon>
        <taxon>Endopterygota</taxon>
        <taxon>Hymenoptera</taxon>
        <taxon>Apocrita</taxon>
        <taxon>Ichneumonoidea</taxon>
        <taxon>Braconidae</taxon>
        <taxon>Euphorinae</taxon>
        <taxon>Microctonus</taxon>
    </lineage>
</organism>
<feature type="region of interest" description="Disordered" evidence="1">
    <location>
        <begin position="102"/>
        <end position="139"/>
    </location>
</feature>
<feature type="compositionally biased region" description="Basic and acidic residues" evidence="1">
    <location>
        <begin position="122"/>
        <end position="134"/>
    </location>
</feature>
<gene>
    <name evidence="3" type="ORF">PV327_006194</name>
</gene>
<feature type="transmembrane region" description="Helical" evidence="2">
    <location>
        <begin position="245"/>
        <end position="268"/>
    </location>
</feature>
<dbReference type="Proteomes" id="UP001168972">
    <property type="component" value="Unassembled WGS sequence"/>
</dbReference>
<feature type="compositionally biased region" description="Basic residues" evidence="1">
    <location>
        <begin position="112"/>
        <end position="121"/>
    </location>
</feature>
<reference evidence="3" key="2">
    <citation type="submission" date="2023-03" db="EMBL/GenBank/DDBJ databases">
        <authorList>
            <person name="Inwood S.N."/>
            <person name="Skelly J.G."/>
            <person name="Guhlin J."/>
            <person name="Harrop T.W.R."/>
            <person name="Goldson S.G."/>
            <person name="Dearden P.K."/>
        </authorList>
    </citation>
    <scope>NUCLEOTIDE SEQUENCE</scope>
    <source>
        <strain evidence="3">Lincoln</strain>
        <tissue evidence="3">Whole body</tissue>
    </source>
</reference>
<proteinExistence type="predicted"/>
<accession>A0AA39KI48</accession>
<dbReference type="EMBL" id="JAQQBR010001833">
    <property type="protein sequence ID" value="KAK0162416.1"/>
    <property type="molecule type" value="Genomic_DNA"/>
</dbReference>
<keyword evidence="2" id="KW-1133">Transmembrane helix</keyword>